<keyword evidence="3 11" id="KW-0812">Transmembrane</keyword>
<dbReference type="GO" id="GO:0016020">
    <property type="term" value="C:membrane"/>
    <property type="evidence" value="ECO:0007669"/>
    <property type="project" value="UniProtKB-SubCell"/>
</dbReference>
<dbReference type="CDD" id="cd18596">
    <property type="entry name" value="ABC_6TM_VMR1_D1_like"/>
    <property type="match status" value="1"/>
</dbReference>
<dbReference type="PANTHER" id="PTHR24223">
    <property type="entry name" value="ATP-BINDING CASSETTE SUB-FAMILY C"/>
    <property type="match status" value="1"/>
</dbReference>
<evidence type="ECO:0000256" key="6">
    <source>
        <dbReference type="ARBA" id="ARBA00022840"/>
    </source>
</evidence>
<dbReference type="Pfam" id="PF00664">
    <property type="entry name" value="ABC_membrane"/>
    <property type="match status" value="2"/>
</dbReference>
<dbReference type="Gene3D" id="1.20.1560.10">
    <property type="entry name" value="ABC transporter type 1, transmembrane domain"/>
    <property type="match status" value="2"/>
</dbReference>
<feature type="domain" description="ABC transmembrane type-1" evidence="13">
    <location>
        <begin position="994"/>
        <end position="1228"/>
    </location>
</feature>
<accession>A0A8K0XJE4</accession>
<feature type="coiled-coil region" evidence="9">
    <location>
        <begin position="909"/>
        <end position="939"/>
    </location>
</feature>
<feature type="domain" description="ABC transmembrane type-1" evidence="13">
    <location>
        <begin position="292"/>
        <end position="639"/>
    </location>
</feature>
<keyword evidence="2" id="KW-0813">Transport</keyword>
<feature type="transmembrane region" description="Helical" evidence="11">
    <location>
        <begin position="576"/>
        <end position="602"/>
    </location>
</feature>
<evidence type="ECO:0000259" key="12">
    <source>
        <dbReference type="PROSITE" id="PS50893"/>
    </source>
</evidence>
<evidence type="ECO:0000256" key="3">
    <source>
        <dbReference type="ARBA" id="ARBA00022692"/>
    </source>
</evidence>
<feature type="transmembrane region" description="Helical" evidence="11">
    <location>
        <begin position="977"/>
        <end position="1002"/>
    </location>
</feature>
<dbReference type="OrthoDB" id="6500128at2759"/>
<dbReference type="PROSITE" id="PS50929">
    <property type="entry name" value="ABC_TM1F"/>
    <property type="match status" value="2"/>
</dbReference>
<feature type="transmembrane region" description="Helical" evidence="11">
    <location>
        <begin position="472"/>
        <end position="491"/>
    </location>
</feature>
<dbReference type="CDD" id="cd18604">
    <property type="entry name" value="ABC_6TM_VMR1_D2_like"/>
    <property type="match status" value="1"/>
</dbReference>
<dbReference type="FunFam" id="3.40.50.300:FF:000838">
    <property type="entry name" value="ABC multidrug transporter (Eurofung)"/>
    <property type="match status" value="1"/>
</dbReference>
<dbReference type="InterPro" id="IPR036640">
    <property type="entry name" value="ABC1_TM_sf"/>
</dbReference>
<feature type="transmembrane region" description="Helical" evidence="11">
    <location>
        <begin position="291"/>
        <end position="312"/>
    </location>
</feature>
<name>A0A8K0XJE4_9AGAR</name>
<comment type="subcellular location">
    <subcellularLocation>
        <location evidence="1">Membrane</location>
        <topology evidence="1">Multi-pass membrane protein</topology>
    </subcellularLocation>
</comment>
<feature type="transmembrane region" description="Helical" evidence="11">
    <location>
        <begin position="1022"/>
        <end position="1046"/>
    </location>
</feature>
<evidence type="ECO:0000256" key="7">
    <source>
        <dbReference type="ARBA" id="ARBA00022989"/>
    </source>
</evidence>
<dbReference type="FunFam" id="1.20.1560.10:FF:000013">
    <property type="entry name" value="ABC transporter C family member 2"/>
    <property type="match status" value="1"/>
</dbReference>
<dbReference type="GO" id="GO:0140359">
    <property type="term" value="F:ABC-type transporter activity"/>
    <property type="evidence" value="ECO:0007669"/>
    <property type="project" value="InterPro"/>
</dbReference>
<keyword evidence="5" id="KW-0547">Nucleotide-binding</keyword>
<feature type="transmembrane region" description="Helical" evidence="11">
    <location>
        <begin position="497"/>
        <end position="516"/>
    </location>
</feature>
<keyword evidence="4" id="KW-0677">Repeat</keyword>
<evidence type="ECO:0000313" key="15">
    <source>
        <dbReference type="Proteomes" id="UP000813824"/>
    </source>
</evidence>
<evidence type="ECO:0000256" key="5">
    <source>
        <dbReference type="ARBA" id="ARBA00022741"/>
    </source>
</evidence>
<feature type="transmembrane region" description="Helical" evidence="11">
    <location>
        <begin position="31"/>
        <end position="51"/>
    </location>
</feature>
<dbReference type="InterPro" id="IPR027417">
    <property type="entry name" value="P-loop_NTPase"/>
</dbReference>
<feature type="transmembrane region" description="Helical" evidence="11">
    <location>
        <begin position="332"/>
        <end position="359"/>
    </location>
</feature>
<dbReference type="PROSITE" id="PS50893">
    <property type="entry name" value="ABC_TRANSPORTER_2"/>
    <property type="match status" value="2"/>
</dbReference>
<feature type="transmembrane region" description="Helical" evidence="11">
    <location>
        <begin position="111"/>
        <end position="133"/>
    </location>
</feature>
<evidence type="ECO:0000256" key="9">
    <source>
        <dbReference type="SAM" id="Coils"/>
    </source>
</evidence>
<evidence type="ECO:0000256" key="10">
    <source>
        <dbReference type="SAM" id="MobiDB-lite"/>
    </source>
</evidence>
<feature type="transmembrane region" description="Helical" evidence="11">
    <location>
        <begin position="608"/>
        <end position="625"/>
    </location>
</feature>
<reference evidence="14" key="1">
    <citation type="journal article" date="2021" name="New Phytol.">
        <title>Evolutionary innovations through gain and loss of genes in the ectomycorrhizal Boletales.</title>
        <authorList>
            <person name="Wu G."/>
            <person name="Miyauchi S."/>
            <person name="Morin E."/>
            <person name="Kuo A."/>
            <person name="Drula E."/>
            <person name="Varga T."/>
            <person name="Kohler A."/>
            <person name="Feng B."/>
            <person name="Cao Y."/>
            <person name="Lipzen A."/>
            <person name="Daum C."/>
            <person name="Hundley H."/>
            <person name="Pangilinan J."/>
            <person name="Johnson J."/>
            <person name="Barry K."/>
            <person name="LaButti K."/>
            <person name="Ng V."/>
            <person name="Ahrendt S."/>
            <person name="Min B."/>
            <person name="Choi I.G."/>
            <person name="Park H."/>
            <person name="Plett J.M."/>
            <person name="Magnuson J."/>
            <person name="Spatafora J.W."/>
            <person name="Nagy L.G."/>
            <person name="Henrissat B."/>
            <person name="Grigoriev I.V."/>
            <person name="Yang Z.L."/>
            <person name="Xu J."/>
            <person name="Martin F.M."/>
        </authorList>
    </citation>
    <scope>NUCLEOTIDE SEQUENCE</scope>
    <source>
        <strain evidence="14">KKN 215</strain>
    </source>
</reference>
<keyword evidence="9" id="KW-0175">Coiled coil</keyword>
<proteinExistence type="predicted"/>
<dbReference type="InterPro" id="IPR011527">
    <property type="entry name" value="ABC1_TM_dom"/>
</dbReference>
<keyword evidence="6" id="KW-0067">ATP-binding</keyword>
<organism evidence="14 15">
    <name type="scientific">Cristinia sonorae</name>
    <dbReference type="NCBI Taxonomy" id="1940300"/>
    <lineage>
        <taxon>Eukaryota</taxon>
        <taxon>Fungi</taxon>
        <taxon>Dikarya</taxon>
        <taxon>Basidiomycota</taxon>
        <taxon>Agaricomycotina</taxon>
        <taxon>Agaricomycetes</taxon>
        <taxon>Agaricomycetidae</taxon>
        <taxon>Agaricales</taxon>
        <taxon>Pleurotineae</taxon>
        <taxon>Stephanosporaceae</taxon>
        <taxon>Cristinia</taxon>
    </lineage>
</organism>
<dbReference type="EMBL" id="JAEVFJ010000077">
    <property type="protein sequence ID" value="KAH8072268.1"/>
    <property type="molecule type" value="Genomic_DNA"/>
</dbReference>
<evidence type="ECO:0000256" key="2">
    <source>
        <dbReference type="ARBA" id="ARBA00022448"/>
    </source>
</evidence>
<evidence type="ECO:0000256" key="1">
    <source>
        <dbReference type="ARBA" id="ARBA00004141"/>
    </source>
</evidence>
<dbReference type="CDD" id="cd03250">
    <property type="entry name" value="ABCC_MRP_domain1"/>
    <property type="match status" value="1"/>
</dbReference>
<sequence>MAVWDQYGSQEVLSAARILEHGDNFPLEDSLAIPVYASTLSFLALSIHWVWRTFSSNKETERQLWRQGVVSSAGGPVIYSFQLLRLLGCLGLLGLKVWAILQDGPHERAGILSYGLCGVYAYSAVLSLFSVATSSSWTRVAIRHLCMTLFVTWSVITYRDVYPLATFDLEPIDANDGSALWISVGILTLIAIVVPLCIPRVYVPVDPKNPSKDVHLEQTVSILSRLTYTYLDPLIYRANQVDHLSFDELPPIPDYDEAKNMVTKNMAILEKYVAKKRHISYGFLDVFKYEFIGLVFTSTISVVSSFATPVGVNGLLKYLETGGEGATIRPWFWIFCLFIGPCIIAIISQVHGTFMNLLWLRSGATINQLVLDHALRLRVKSEVAREAVSENATAVATPDTASASSQSGPSTESPQESPNDSSDGKKKQSSTNSTPDASIKPPKGSQSKGNFLGKVNNLVTSDANTIATGCDVFMLVLYVPIQLAFCIYFLYSILGWSAFVGLAATIVCFPLPGYMGKLMAHTQKMKMEKTDERVQSVTETMAIIRMIKLFGWERKMAERISKKRQEELFYLRRQNILGLLIGMTGFTIPFITTISTYATYSLVMKKDLTASVVFSSMVVFDMFRMQIWSVQSKIPGLIRVKVALDRINSFLYETELLDKFTSGSHVSYNEDAVASHSIGFKNASFTWDSESDGSVTPGSNSRVFTLRIDGEVSFKRGHINLIIGPTGSGKTSILMALLGEMHYIPHGPDSYYNLPRTEGVAYAAQESWVQNETIRDNILFGSEYDETRYNKVIDQCGLRRDLELFEAGDLTEVGEKGLTLSGGQKARVTLARAVYSKAGILLLDDVLAALDVHTAKWVVDKCFKGDLIRGRTVILVTHNIALARPIAEFVLSMGSNGRVSTQGSLSAVLAQDAELVAELESEEKELEKAEQTVDDQVLSDKTKQLKDGKLVLAEELNVGRLKWEDVKLFVAGLGGQLWYIWWAVFIADMICSPVLETLQVWYLGYWSTQYEGRPSSEVSAPYYLTVYSLLVVLSVLISTGGHTYYYTGTIRASGKIHEKLITSILGSTMRWLDVTPTSRVMSRCTRDVSVVDEVIPMLFAQVVEVSMLMISQLAAVMFVAPVALVPGIATALVTGFVGRAYLKASLAIKREMSNTQAPILGHFDAAIVGLVSIRAYGAQDAYKAEFLTRLDRYTRTSRTSRDIVRWMGVRTALIGAIFVTAIAAYLTYGKGVSASNTGFAMHMSVSFCQFIRVWIFGMNGFEVQANSLERIRQYLGIEHEPSPTPAGVPPAYWPSSGNLSVQTLSARYSADGPKVLDNLNFNIASGERVGIVGRTGSGKSSLTLALLRCIITEGRVYFDGLPTDTINLDALRSKITIIPQVPELMSGTLRQNLDPFEEYDDVVLNDCLRAAGLFSLQTHEDEARLTLDSQIASGGSNLSVGQRQILALARAMVRKSKVLILDEATSAIDNETDNVIQASLRNELDKDVTLLTIAHRLQTIMDSDKIIVLDAGHIAEFGTPKELLDNESSLLRALVDESGDKEKLHIMANRAR</sequence>
<feature type="domain" description="ABC transporter" evidence="12">
    <location>
        <begin position="678"/>
        <end position="921"/>
    </location>
</feature>
<evidence type="ECO:0000313" key="14">
    <source>
        <dbReference type="EMBL" id="KAH8072268.1"/>
    </source>
</evidence>
<dbReference type="Gene3D" id="3.40.50.300">
    <property type="entry name" value="P-loop containing nucleotide triphosphate hydrolases"/>
    <property type="match status" value="2"/>
</dbReference>
<dbReference type="InterPro" id="IPR003593">
    <property type="entry name" value="AAA+_ATPase"/>
</dbReference>
<evidence type="ECO:0008006" key="16">
    <source>
        <dbReference type="Google" id="ProtNLM"/>
    </source>
</evidence>
<gene>
    <name evidence="14" type="ORF">BXZ70DRAFT_964229</name>
</gene>
<dbReference type="InterPro" id="IPR050173">
    <property type="entry name" value="ABC_transporter_C-like"/>
</dbReference>
<feature type="domain" description="ABC transporter" evidence="12">
    <location>
        <begin position="1301"/>
        <end position="1536"/>
    </location>
</feature>
<evidence type="ECO:0000259" key="13">
    <source>
        <dbReference type="PROSITE" id="PS50929"/>
    </source>
</evidence>
<dbReference type="PANTHER" id="PTHR24223:SF356">
    <property type="entry name" value="ATP-BINDING CASSETTE TRANSPORTER ABC4"/>
    <property type="match status" value="1"/>
</dbReference>
<dbReference type="SMART" id="SM00382">
    <property type="entry name" value="AAA"/>
    <property type="match status" value="2"/>
</dbReference>
<feature type="transmembrane region" description="Helical" evidence="11">
    <location>
        <begin position="1116"/>
        <end position="1142"/>
    </location>
</feature>
<keyword evidence="15" id="KW-1185">Reference proteome</keyword>
<dbReference type="InterPro" id="IPR003439">
    <property type="entry name" value="ABC_transporter-like_ATP-bd"/>
</dbReference>
<keyword evidence="8 11" id="KW-0472">Membrane</keyword>
<feature type="transmembrane region" description="Helical" evidence="11">
    <location>
        <begin position="1207"/>
        <end position="1228"/>
    </location>
</feature>
<feature type="transmembrane region" description="Helical" evidence="11">
    <location>
        <begin position="140"/>
        <end position="158"/>
    </location>
</feature>
<dbReference type="PROSITE" id="PS00211">
    <property type="entry name" value="ABC_TRANSPORTER_1"/>
    <property type="match status" value="1"/>
</dbReference>
<dbReference type="GO" id="GO:0005524">
    <property type="term" value="F:ATP binding"/>
    <property type="evidence" value="ECO:0007669"/>
    <property type="project" value="UniProtKB-KW"/>
</dbReference>
<comment type="caution">
    <text evidence="14">The sequence shown here is derived from an EMBL/GenBank/DDBJ whole genome shotgun (WGS) entry which is preliminary data.</text>
</comment>
<protein>
    <recommendedName>
        <fullName evidence="16">P-loop containing nucleoside triphosphate hydrolase protein</fullName>
    </recommendedName>
</protein>
<evidence type="ECO:0000256" key="11">
    <source>
        <dbReference type="SAM" id="Phobius"/>
    </source>
</evidence>
<dbReference type="GO" id="GO:0016887">
    <property type="term" value="F:ATP hydrolysis activity"/>
    <property type="evidence" value="ECO:0007669"/>
    <property type="project" value="InterPro"/>
</dbReference>
<evidence type="ECO:0000256" key="4">
    <source>
        <dbReference type="ARBA" id="ARBA00022737"/>
    </source>
</evidence>
<feature type="region of interest" description="Disordered" evidence="10">
    <location>
        <begin position="390"/>
        <end position="448"/>
    </location>
</feature>
<dbReference type="Proteomes" id="UP000813824">
    <property type="component" value="Unassembled WGS sequence"/>
</dbReference>
<dbReference type="Pfam" id="PF00005">
    <property type="entry name" value="ABC_tran"/>
    <property type="match status" value="2"/>
</dbReference>
<feature type="transmembrane region" description="Helical" evidence="11">
    <location>
        <begin position="1090"/>
        <end position="1110"/>
    </location>
</feature>
<dbReference type="InterPro" id="IPR017871">
    <property type="entry name" value="ABC_transporter-like_CS"/>
</dbReference>
<evidence type="ECO:0000256" key="8">
    <source>
        <dbReference type="ARBA" id="ARBA00023136"/>
    </source>
</evidence>
<dbReference type="CDD" id="cd03244">
    <property type="entry name" value="ABCC_MRP_domain2"/>
    <property type="match status" value="1"/>
</dbReference>
<feature type="transmembrane region" description="Helical" evidence="11">
    <location>
        <begin position="72"/>
        <end position="99"/>
    </location>
</feature>
<dbReference type="SUPFAM" id="SSF90123">
    <property type="entry name" value="ABC transporter transmembrane region"/>
    <property type="match status" value="2"/>
</dbReference>
<feature type="transmembrane region" description="Helical" evidence="11">
    <location>
        <begin position="178"/>
        <end position="198"/>
    </location>
</feature>
<dbReference type="SUPFAM" id="SSF52540">
    <property type="entry name" value="P-loop containing nucleoside triphosphate hydrolases"/>
    <property type="match status" value="2"/>
</dbReference>
<keyword evidence="7 11" id="KW-1133">Transmembrane helix</keyword>
<feature type="compositionally biased region" description="Polar residues" evidence="10">
    <location>
        <begin position="390"/>
        <end position="421"/>
    </location>
</feature>